<name>A0A0N4YH43_NIPBR</name>
<sequence length="151" mass="16921">MGKDKLTNAYLNGHSHLVGSGGGSGEDGVGRGREIGGVGEREFGGVGRTIRFKEDEKEEEELEGLEEKEELEDLEKEEELEDLEEEEELEDMEEEEELEDLEGGVSDDESSLTHLIDRIDPSDLSDLRRRRGRRQWQLSIVFNCGGVGAKK</sequence>
<dbReference type="AlphaFoldDB" id="A0A0N4YH43"/>
<feature type="region of interest" description="Disordered" evidence="1">
    <location>
        <begin position="1"/>
        <end position="119"/>
    </location>
</feature>
<evidence type="ECO:0000256" key="1">
    <source>
        <dbReference type="SAM" id="MobiDB-lite"/>
    </source>
</evidence>
<accession>A0A0N4YH43</accession>
<keyword evidence="3" id="KW-1185">Reference proteome</keyword>
<feature type="compositionally biased region" description="Acidic residues" evidence="1">
    <location>
        <begin position="56"/>
        <end position="110"/>
    </location>
</feature>
<evidence type="ECO:0000313" key="2">
    <source>
        <dbReference type="EMBL" id="VDL79752.1"/>
    </source>
</evidence>
<evidence type="ECO:0000313" key="3">
    <source>
        <dbReference type="Proteomes" id="UP000271162"/>
    </source>
</evidence>
<gene>
    <name evidence="2" type="ORF">NBR_LOCUS16157</name>
</gene>
<dbReference type="EMBL" id="UYSL01022065">
    <property type="protein sequence ID" value="VDL79752.1"/>
    <property type="molecule type" value="Genomic_DNA"/>
</dbReference>
<reference evidence="2 3" key="2">
    <citation type="submission" date="2018-11" db="EMBL/GenBank/DDBJ databases">
        <authorList>
            <consortium name="Pathogen Informatics"/>
        </authorList>
    </citation>
    <scope>NUCLEOTIDE SEQUENCE [LARGE SCALE GENOMIC DNA]</scope>
</reference>
<feature type="compositionally biased region" description="Basic and acidic residues" evidence="1">
    <location>
        <begin position="28"/>
        <end position="43"/>
    </location>
</feature>
<evidence type="ECO:0000313" key="4">
    <source>
        <dbReference type="WBParaSite" id="NBR_0001615601-mRNA-1"/>
    </source>
</evidence>
<dbReference type="Proteomes" id="UP000271162">
    <property type="component" value="Unassembled WGS sequence"/>
</dbReference>
<organism evidence="4">
    <name type="scientific">Nippostrongylus brasiliensis</name>
    <name type="common">Rat hookworm</name>
    <dbReference type="NCBI Taxonomy" id="27835"/>
    <lineage>
        <taxon>Eukaryota</taxon>
        <taxon>Metazoa</taxon>
        <taxon>Ecdysozoa</taxon>
        <taxon>Nematoda</taxon>
        <taxon>Chromadorea</taxon>
        <taxon>Rhabditida</taxon>
        <taxon>Rhabditina</taxon>
        <taxon>Rhabditomorpha</taxon>
        <taxon>Strongyloidea</taxon>
        <taxon>Heligmosomidae</taxon>
        <taxon>Nippostrongylus</taxon>
    </lineage>
</organism>
<dbReference type="WBParaSite" id="NBR_0001615601-mRNA-1">
    <property type="protein sequence ID" value="NBR_0001615601-mRNA-1"/>
    <property type="gene ID" value="NBR_0001615601"/>
</dbReference>
<protein>
    <submittedName>
        <fullName evidence="2 4">Uncharacterized protein</fullName>
    </submittedName>
</protein>
<proteinExistence type="predicted"/>
<reference evidence="4" key="1">
    <citation type="submission" date="2017-02" db="UniProtKB">
        <authorList>
            <consortium name="WormBaseParasite"/>
        </authorList>
    </citation>
    <scope>IDENTIFICATION</scope>
</reference>